<dbReference type="AlphaFoldDB" id="A0A2V2Z2H5"/>
<gene>
    <name evidence="2" type="ORF">DFQ01_102217</name>
</gene>
<evidence type="ECO:0000313" key="2">
    <source>
        <dbReference type="EMBL" id="PWW07325.1"/>
    </source>
</evidence>
<dbReference type="InterPro" id="IPR036736">
    <property type="entry name" value="ACP-like_sf"/>
</dbReference>
<reference evidence="2 3" key="1">
    <citation type="submission" date="2018-05" db="EMBL/GenBank/DDBJ databases">
        <title>Genomic Encyclopedia of Type Strains, Phase III (KMG-III): the genomes of soil and plant-associated and newly described type strains.</title>
        <authorList>
            <person name="Whitman W."/>
        </authorList>
    </citation>
    <scope>NUCLEOTIDE SEQUENCE [LARGE SCALE GENOMIC DNA]</scope>
    <source>
        <strain evidence="2 3">CECT 5696</strain>
    </source>
</reference>
<dbReference type="InterPro" id="IPR009081">
    <property type="entry name" value="PP-bd_ACP"/>
</dbReference>
<dbReference type="Proteomes" id="UP000246635">
    <property type="component" value="Unassembled WGS sequence"/>
</dbReference>
<accession>A0A2V2Z2H5</accession>
<evidence type="ECO:0000313" key="3">
    <source>
        <dbReference type="Proteomes" id="UP000246635"/>
    </source>
</evidence>
<dbReference type="SUPFAM" id="SSF47336">
    <property type="entry name" value="ACP-like"/>
    <property type="match status" value="1"/>
</dbReference>
<dbReference type="Gene3D" id="1.10.1200.10">
    <property type="entry name" value="ACP-like"/>
    <property type="match status" value="1"/>
</dbReference>
<evidence type="ECO:0000259" key="1">
    <source>
        <dbReference type="PROSITE" id="PS50075"/>
    </source>
</evidence>
<sequence length="80" mass="9425">MEENKVKIRKFLSRFFKKHELGDDEDIFALGFVNSLFAMQLIMFLEKEFELAVDPQDMDFANFKTINLLASFVEKKTVKV</sequence>
<dbReference type="Pfam" id="PF00550">
    <property type="entry name" value="PP-binding"/>
    <property type="match status" value="1"/>
</dbReference>
<dbReference type="OrthoDB" id="677810at2"/>
<dbReference type="PROSITE" id="PS50075">
    <property type="entry name" value="CARRIER"/>
    <property type="match status" value="1"/>
</dbReference>
<dbReference type="EMBL" id="QGTQ01000002">
    <property type="protein sequence ID" value="PWW07325.1"/>
    <property type="molecule type" value="Genomic_DNA"/>
</dbReference>
<name>A0A2V2Z2H5_9BACL</name>
<organism evidence="2 3">
    <name type="scientific">Paenibacillus cellulosilyticus</name>
    <dbReference type="NCBI Taxonomy" id="375489"/>
    <lineage>
        <taxon>Bacteria</taxon>
        <taxon>Bacillati</taxon>
        <taxon>Bacillota</taxon>
        <taxon>Bacilli</taxon>
        <taxon>Bacillales</taxon>
        <taxon>Paenibacillaceae</taxon>
        <taxon>Paenibacillus</taxon>
    </lineage>
</organism>
<keyword evidence="3" id="KW-1185">Reference proteome</keyword>
<feature type="domain" description="Carrier" evidence="1">
    <location>
        <begin position="1"/>
        <end position="77"/>
    </location>
</feature>
<protein>
    <submittedName>
        <fullName evidence="2">Phosphopantetheine binding protein</fullName>
    </submittedName>
</protein>
<proteinExistence type="predicted"/>
<comment type="caution">
    <text evidence="2">The sequence shown here is derived from an EMBL/GenBank/DDBJ whole genome shotgun (WGS) entry which is preliminary data.</text>
</comment>